<evidence type="ECO:0000313" key="1">
    <source>
        <dbReference type="EMBL" id="JAD43990.1"/>
    </source>
</evidence>
<accession>A0A0A9A4P8</accession>
<name>A0A0A9A4P8_ARUDO</name>
<dbReference type="EMBL" id="GBRH01253905">
    <property type="protein sequence ID" value="JAD43990.1"/>
    <property type="molecule type" value="Transcribed_RNA"/>
</dbReference>
<reference evidence="1" key="1">
    <citation type="submission" date="2014-09" db="EMBL/GenBank/DDBJ databases">
        <authorList>
            <person name="Magalhaes I.L.F."/>
            <person name="Oliveira U."/>
            <person name="Santos F.R."/>
            <person name="Vidigal T.H.D.A."/>
            <person name="Brescovit A.D."/>
            <person name="Santos A.J."/>
        </authorList>
    </citation>
    <scope>NUCLEOTIDE SEQUENCE</scope>
    <source>
        <tissue evidence="1">Shoot tissue taken approximately 20 cm above the soil surface</tissue>
    </source>
</reference>
<protein>
    <submittedName>
        <fullName evidence="1">Uncharacterized protein</fullName>
    </submittedName>
</protein>
<proteinExistence type="predicted"/>
<dbReference type="AlphaFoldDB" id="A0A0A9A4P8"/>
<organism evidence="1">
    <name type="scientific">Arundo donax</name>
    <name type="common">Giant reed</name>
    <name type="synonym">Donax arundinaceus</name>
    <dbReference type="NCBI Taxonomy" id="35708"/>
    <lineage>
        <taxon>Eukaryota</taxon>
        <taxon>Viridiplantae</taxon>
        <taxon>Streptophyta</taxon>
        <taxon>Embryophyta</taxon>
        <taxon>Tracheophyta</taxon>
        <taxon>Spermatophyta</taxon>
        <taxon>Magnoliopsida</taxon>
        <taxon>Liliopsida</taxon>
        <taxon>Poales</taxon>
        <taxon>Poaceae</taxon>
        <taxon>PACMAD clade</taxon>
        <taxon>Arundinoideae</taxon>
        <taxon>Arundineae</taxon>
        <taxon>Arundo</taxon>
    </lineage>
</organism>
<reference evidence="1" key="2">
    <citation type="journal article" date="2015" name="Data Brief">
        <title>Shoot transcriptome of the giant reed, Arundo donax.</title>
        <authorList>
            <person name="Barrero R.A."/>
            <person name="Guerrero F.D."/>
            <person name="Moolhuijzen P."/>
            <person name="Goolsby J.A."/>
            <person name="Tidwell J."/>
            <person name="Bellgard S.E."/>
            <person name="Bellgard M.I."/>
        </authorList>
    </citation>
    <scope>NUCLEOTIDE SEQUENCE</scope>
    <source>
        <tissue evidence="1">Shoot tissue taken approximately 20 cm above the soil surface</tissue>
    </source>
</reference>
<sequence length="97" mass="10467">MPWNLVTLMASVSPGPSCDTPSILRSFELLLFCGDGIWKPSVRGPTFLRAVAIAHAVSYAHKWNTFGFAGSGAPGFCCRYRETNRTGKLRSLSDGGT</sequence>